<feature type="region of interest" description="Disordered" evidence="1">
    <location>
        <begin position="87"/>
        <end position="108"/>
    </location>
</feature>
<sequence>MPAHPDEARDDNGYLIRELHGVKLAEILNYLVQHYGWQELDRLIRINCFANNPTIKSSLNFLRRMPWAREKVEQLYIDTRTDEVLRQQREGTKKAAGPEGAGGQQRVG</sequence>
<name>A0A328BRJ0_9BACT</name>
<keyword evidence="3" id="KW-1185">Reference proteome</keyword>
<protein>
    <recommendedName>
        <fullName evidence="4">DUF2132 domain-containing protein</fullName>
    </recommendedName>
</protein>
<comment type="caution">
    <text evidence="2">The sequence shown here is derived from an EMBL/GenBank/DDBJ whole genome shotgun (WGS) entry which is preliminary data.</text>
</comment>
<dbReference type="InterPro" id="IPR036361">
    <property type="entry name" value="SAP_dom_sf"/>
</dbReference>
<accession>A0A328BRJ0</accession>
<evidence type="ECO:0000313" key="2">
    <source>
        <dbReference type="EMBL" id="RAK69862.1"/>
    </source>
</evidence>
<dbReference type="InterPro" id="IPR018668">
    <property type="entry name" value="DNA-binding_VF530-like"/>
</dbReference>
<dbReference type="Proteomes" id="UP000248553">
    <property type="component" value="Unassembled WGS sequence"/>
</dbReference>
<evidence type="ECO:0000313" key="3">
    <source>
        <dbReference type="Proteomes" id="UP000248553"/>
    </source>
</evidence>
<gene>
    <name evidence="2" type="ORF">DLM85_03125</name>
</gene>
<dbReference type="Pfam" id="PF09905">
    <property type="entry name" value="VF530"/>
    <property type="match status" value="1"/>
</dbReference>
<reference evidence="3" key="1">
    <citation type="submission" date="2018-05" db="EMBL/GenBank/DDBJ databases">
        <authorList>
            <person name="Nie L."/>
        </authorList>
    </citation>
    <scope>NUCLEOTIDE SEQUENCE [LARGE SCALE GENOMIC DNA]</scope>
    <source>
        <strain evidence="3">NL</strain>
    </source>
</reference>
<evidence type="ECO:0000256" key="1">
    <source>
        <dbReference type="SAM" id="MobiDB-lite"/>
    </source>
</evidence>
<dbReference type="OrthoDB" id="9806870at2"/>
<dbReference type="GO" id="GO:0003677">
    <property type="term" value="F:DNA binding"/>
    <property type="evidence" value="ECO:0007669"/>
    <property type="project" value="InterPro"/>
</dbReference>
<dbReference type="RefSeq" id="WP_111476598.1">
    <property type="nucleotide sequence ID" value="NZ_QHKM01000001.1"/>
</dbReference>
<evidence type="ECO:0008006" key="4">
    <source>
        <dbReference type="Google" id="ProtNLM"/>
    </source>
</evidence>
<organism evidence="2 3">
    <name type="scientific">Hymenobacter edaphi</name>
    <dbReference type="NCBI Taxonomy" id="2211146"/>
    <lineage>
        <taxon>Bacteria</taxon>
        <taxon>Pseudomonadati</taxon>
        <taxon>Bacteroidota</taxon>
        <taxon>Cytophagia</taxon>
        <taxon>Cytophagales</taxon>
        <taxon>Hymenobacteraceae</taxon>
        <taxon>Hymenobacter</taxon>
    </lineage>
</organism>
<feature type="compositionally biased region" description="Gly residues" evidence="1">
    <location>
        <begin position="99"/>
        <end position="108"/>
    </location>
</feature>
<dbReference type="AlphaFoldDB" id="A0A328BRJ0"/>
<dbReference type="Gene3D" id="1.10.720.30">
    <property type="entry name" value="SAP domain"/>
    <property type="match status" value="1"/>
</dbReference>
<dbReference type="EMBL" id="QHKM01000001">
    <property type="protein sequence ID" value="RAK69862.1"/>
    <property type="molecule type" value="Genomic_DNA"/>
</dbReference>
<proteinExistence type="predicted"/>